<name>W7X1J1_TETTS</name>
<keyword evidence="1 2" id="KW-0812">Transmembrane</keyword>
<dbReference type="InParanoid" id="W7X1J1"/>
<evidence type="ECO:0000313" key="2">
    <source>
        <dbReference type="EMBL" id="EWS73115.1"/>
    </source>
</evidence>
<keyword evidence="3" id="KW-1185">Reference proteome</keyword>
<accession>W7X1J1</accession>
<reference evidence="3" key="1">
    <citation type="journal article" date="2006" name="PLoS Biol.">
        <title>Macronuclear genome sequence of the ciliate Tetrahymena thermophila, a model eukaryote.</title>
        <authorList>
            <person name="Eisen J.A."/>
            <person name="Coyne R.S."/>
            <person name="Wu M."/>
            <person name="Wu D."/>
            <person name="Thiagarajan M."/>
            <person name="Wortman J.R."/>
            <person name="Badger J.H."/>
            <person name="Ren Q."/>
            <person name="Amedeo P."/>
            <person name="Jones K.M."/>
            <person name="Tallon L.J."/>
            <person name="Delcher A.L."/>
            <person name="Salzberg S.L."/>
            <person name="Silva J.C."/>
            <person name="Haas B.J."/>
            <person name="Majoros W.H."/>
            <person name="Farzad M."/>
            <person name="Carlton J.M."/>
            <person name="Smith R.K. Jr."/>
            <person name="Garg J."/>
            <person name="Pearlman R.E."/>
            <person name="Karrer K.M."/>
            <person name="Sun L."/>
            <person name="Manning G."/>
            <person name="Elde N.C."/>
            <person name="Turkewitz A.P."/>
            <person name="Asai D.J."/>
            <person name="Wilkes D.E."/>
            <person name="Wang Y."/>
            <person name="Cai H."/>
            <person name="Collins K."/>
            <person name="Stewart B.A."/>
            <person name="Lee S.R."/>
            <person name="Wilamowska K."/>
            <person name="Weinberg Z."/>
            <person name="Ruzzo W.L."/>
            <person name="Wloga D."/>
            <person name="Gaertig J."/>
            <person name="Frankel J."/>
            <person name="Tsao C.-C."/>
            <person name="Gorovsky M.A."/>
            <person name="Keeling P.J."/>
            <person name="Waller R.F."/>
            <person name="Patron N.J."/>
            <person name="Cherry J.M."/>
            <person name="Stover N.A."/>
            <person name="Krieger C.J."/>
            <person name="del Toro C."/>
            <person name="Ryder H.F."/>
            <person name="Williamson S.C."/>
            <person name="Barbeau R.A."/>
            <person name="Hamilton E.P."/>
            <person name="Orias E."/>
        </authorList>
    </citation>
    <scope>NUCLEOTIDE SEQUENCE [LARGE SCALE GENOMIC DNA]</scope>
    <source>
        <strain evidence="3">SB210</strain>
    </source>
</reference>
<dbReference type="EMBL" id="GG662608">
    <property type="protein sequence ID" value="EWS73115.1"/>
    <property type="molecule type" value="Genomic_DNA"/>
</dbReference>
<dbReference type="KEGG" id="tet:TTHERM_000304243"/>
<proteinExistence type="predicted"/>
<dbReference type="RefSeq" id="XP_012654302.1">
    <property type="nucleotide sequence ID" value="XM_012798848.1"/>
</dbReference>
<sequence length="152" mass="17569">MIQIQAIIKFIMAAKNQQEWRESVFNLEFITLLYADIVINKKSIMINHNVNPALFSIFLNVSQIILFYRILFGDQIILLKLVKFINAHQIPKVVSQVVDLVILSVMKVISEHNAQIVILMEFIGENNIQFKEIFSVQNAAQKHKIQLNLFSS</sequence>
<organism evidence="2 3">
    <name type="scientific">Tetrahymena thermophila (strain SB210)</name>
    <dbReference type="NCBI Taxonomy" id="312017"/>
    <lineage>
        <taxon>Eukaryota</taxon>
        <taxon>Sar</taxon>
        <taxon>Alveolata</taxon>
        <taxon>Ciliophora</taxon>
        <taxon>Intramacronucleata</taxon>
        <taxon>Oligohymenophorea</taxon>
        <taxon>Hymenostomatida</taxon>
        <taxon>Tetrahymenina</taxon>
        <taxon>Tetrahymenidae</taxon>
        <taxon>Tetrahymena</taxon>
    </lineage>
</organism>
<evidence type="ECO:0000256" key="1">
    <source>
        <dbReference type="SAM" id="Phobius"/>
    </source>
</evidence>
<dbReference type="Proteomes" id="UP000009168">
    <property type="component" value="Unassembled WGS sequence"/>
</dbReference>
<gene>
    <name evidence="2" type="ORF">TTHERM_000304243</name>
</gene>
<keyword evidence="1" id="KW-0472">Membrane</keyword>
<dbReference type="AlphaFoldDB" id="W7X1J1"/>
<protein>
    <submittedName>
        <fullName evidence="2">Transmembrane protein, putative</fullName>
    </submittedName>
</protein>
<evidence type="ECO:0000313" key="3">
    <source>
        <dbReference type="Proteomes" id="UP000009168"/>
    </source>
</evidence>
<keyword evidence="1" id="KW-1133">Transmembrane helix</keyword>
<dbReference type="GeneID" id="24438303"/>
<feature type="transmembrane region" description="Helical" evidence="1">
    <location>
        <begin position="53"/>
        <end position="71"/>
    </location>
</feature>